<dbReference type="Proteomes" id="UP000660262">
    <property type="component" value="Unassembled WGS sequence"/>
</dbReference>
<keyword evidence="3" id="KW-1185">Reference proteome</keyword>
<organism evidence="2 3">
    <name type="scientific">Pycnococcus provasolii</name>
    <dbReference type="NCBI Taxonomy" id="41880"/>
    <lineage>
        <taxon>Eukaryota</taxon>
        <taxon>Viridiplantae</taxon>
        <taxon>Chlorophyta</taxon>
        <taxon>Pseudoscourfieldiophyceae</taxon>
        <taxon>Pseudoscourfieldiales</taxon>
        <taxon>Pycnococcaceae</taxon>
        <taxon>Pycnococcus</taxon>
    </lineage>
</organism>
<name>A0A830HH23_9CHLO</name>
<keyword evidence="1" id="KW-0732">Signal</keyword>
<evidence type="ECO:0000313" key="2">
    <source>
        <dbReference type="EMBL" id="GHP06175.1"/>
    </source>
</evidence>
<evidence type="ECO:0000313" key="3">
    <source>
        <dbReference type="Proteomes" id="UP000660262"/>
    </source>
</evidence>
<dbReference type="AlphaFoldDB" id="A0A830HH23"/>
<comment type="caution">
    <text evidence="2">The sequence shown here is derived from an EMBL/GenBank/DDBJ whole genome shotgun (WGS) entry which is preliminary data.</text>
</comment>
<dbReference type="EMBL" id="BNJQ01000012">
    <property type="protein sequence ID" value="GHP06175.1"/>
    <property type="molecule type" value="Genomic_DNA"/>
</dbReference>
<sequence>MMSAMMMMILSLSAAYLVAVVGLQAPAHARVLLDDENNVVKTSSSPLMWEIADSAIVNENNEKLSCRGAHIGRIAGAVICVKGETFDNNVPVPKYCVKSGWHWPNMTTTTSSPTTYYHSDFSILHDPAFENVPGVAELRKIAQEKEFKGDGVPTRTEVMSFNAKQTVICPGCDEYVAAVEATADLNPWKSIQKSYDDANDSFCSPIRELPFYQWYLGALNC</sequence>
<feature type="chain" id="PRO_5032799142" evidence="1">
    <location>
        <begin position="30"/>
        <end position="221"/>
    </location>
</feature>
<evidence type="ECO:0000256" key="1">
    <source>
        <dbReference type="SAM" id="SignalP"/>
    </source>
</evidence>
<gene>
    <name evidence="2" type="ORF">PPROV_000492200</name>
</gene>
<accession>A0A830HH23</accession>
<protein>
    <submittedName>
        <fullName evidence="2">Uncharacterized protein</fullName>
    </submittedName>
</protein>
<reference evidence="2" key="1">
    <citation type="submission" date="2020-10" db="EMBL/GenBank/DDBJ databases">
        <title>Unveiling of a novel bifunctional photoreceptor, Dualchrome1, isolated from a cosmopolitan green alga.</title>
        <authorList>
            <person name="Suzuki S."/>
            <person name="Kawachi M."/>
        </authorList>
    </citation>
    <scope>NUCLEOTIDE SEQUENCE</scope>
    <source>
        <strain evidence="2">NIES 2893</strain>
    </source>
</reference>
<proteinExistence type="predicted"/>
<feature type="signal peptide" evidence="1">
    <location>
        <begin position="1"/>
        <end position="29"/>
    </location>
</feature>